<sequence>MIKAKQNKKLLFSIAIIIIGIWVAPYFLFGENAHMRVHDNLDSNIGWYKVLKDSGELFAPGDASIDQILNGELSRDAFYSQFYADVFLFMLFPPMIAYGVSQLITRALAFLGMYLLLKKYVIKDEQASVIQIGVALIFSLTPFWPSGMLSYLGMPLALYAFLNIRNGERLWKNYLILTVLPFLSSFVLGFFYFLTIIGIYWLIEVIRKKKLNLRFFFSILYMIFLYLLIDYRLVLSMLMPHEPTNRDVFYQSKNSLLDTIQLIFKNYIIGHNQDRSVHDLLILPIVLVCFVVLLVTKQWKQNKLFIWLNIWLFVLSVWYAFWFYEGWQPLKEKVNILTTFNFSRFHYFSSPLIYIIFGMALYLIWKLGKWGRALSVLLIIAQFIVLIPYNEQVAYKNQPTYKEFYAVEQFQEIKDYIGKPQEDYRVVSIGIHPVISQYNGFYTLDTYANIYPLTYKEDFRKIIAPELAKNKTLADYYDEWGGRVYIFVDELGKKYMYSKDADVTIENLNLNTDQLKKMGGEYIFSAVPIENALENQLTLEKVFENDSSNWKIYLYKVE</sequence>
<reference evidence="2" key="1">
    <citation type="submission" date="2022-10" db="EMBL/GenBank/DDBJ databases">
        <title>Description of Fervidibacillus gen. nov. in the family Fervidibacillaceae fam. nov. with two species, Fervidibacillus albus sp. nov., and Fervidibacillus halotolerans sp. nov., isolated from tidal flat sediments.</title>
        <authorList>
            <person name="Kwon K.K."/>
            <person name="Yang S.-H."/>
        </authorList>
    </citation>
    <scope>NUCLEOTIDE SEQUENCE</scope>
    <source>
        <strain evidence="2">JCM 19140</strain>
    </source>
</reference>
<gene>
    <name evidence="2" type="ORF">OEV98_00985</name>
</gene>
<keyword evidence="1" id="KW-0472">Membrane</keyword>
<dbReference type="RefSeq" id="WP_263071265.1">
    <property type="nucleotide sequence ID" value="NZ_JAOUSF010000001.1"/>
</dbReference>
<protein>
    <submittedName>
        <fullName evidence="2">DUF6044 family protein</fullName>
    </submittedName>
</protein>
<feature type="transmembrane region" description="Helical" evidence="1">
    <location>
        <begin position="215"/>
        <end position="234"/>
    </location>
</feature>
<evidence type="ECO:0000313" key="3">
    <source>
        <dbReference type="Proteomes" id="UP001209318"/>
    </source>
</evidence>
<feature type="transmembrane region" description="Helical" evidence="1">
    <location>
        <begin position="304"/>
        <end position="324"/>
    </location>
</feature>
<keyword evidence="3" id="KW-1185">Reference proteome</keyword>
<name>A0AAE3LLY0_9BACI</name>
<evidence type="ECO:0000256" key="1">
    <source>
        <dbReference type="SAM" id="Phobius"/>
    </source>
</evidence>
<feature type="transmembrane region" description="Helical" evidence="1">
    <location>
        <begin position="129"/>
        <end position="154"/>
    </location>
</feature>
<organism evidence="2 3">
    <name type="scientific">Perspicuibacillus lycopersici</name>
    <dbReference type="NCBI Taxonomy" id="1325689"/>
    <lineage>
        <taxon>Bacteria</taxon>
        <taxon>Bacillati</taxon>
        <taxon>Bacillota</taxon>
        <taxon>Bacilli</taxon>
        <taxon>Bacillales</taxon>
        <taxon>Bacillaceae</taxon>
        <taxon>Perspicuibacillus</taxon>
    </lineage>
</organism>
<accession>A0AAE3LLY0</accession>
<feature type="transmembrane region" description="Helical" evidence="1">
    <location>
        <begin position="344"/>
        <end position="365"/>
    </location>
</feature>
<dbReference type="Pfam" id="PF19510">
    <property type="entry name" value="DUF6044"/>
    <property type="match status" value="1"/>
</dbReference>
<feature type="transmembrane region" description="Helical" evidence="1">
    <location>
        <begin position="372"/>
        <end position="389"/>
    </location>
</feature>
<comment type="caution">
    <text evidence="2">The sequence shown here is derived from an EMBL/GenBank/DDBJ whole genome shotgun (WGS) entry which is preliminary data.</text>
</comment>
<feature type="transmembrane region" description="Helical" evidence="1">
    <location>
        <begin position="280"/>
        <end position="297"/>
    </location>
</feature>
<keyword evidence="1" id="KW-0812">Transmembrane</keyword>
<feature type="transmembrane region" description="Helical" evidence="1">
    <location>
        <begin position="174"/>
        <end position="203"/>
    </location>
</feature>
<evidence type="ECO:0000313" key="2">
    <source>
        <dbReference type="EMBL" id="MCU9612132.1"/>
    </source>
</evidence>
<dbReference type="InterPro" id="IPR046107">
    <property type="entry name" value="DUF6044"/>
</dbReference>
<dbReference type="Proteomes" id="UP001209318">
    <property type="component" value="Unassembled WGS sequence"/>
</dbReference>
<dbReference type="EMBL" id="JAOUSF010000001">
    <property type="protein sequence ID" value="MCU9612132.1"/>
    <property type="molecule type" value="Genomic_DNA"/>
</dbReference>
<feature type="transmembrane region" description="Helical" evidence="1">
    <location>
        <begin position="95"/>
        <end position="117"/>
    </location>
</feature>
<keyword evidence="1" id="KW-1133">Transmembrane helix</keyword>
<proteinExistence type="predicted"/>
<feature type="transmembrane region" description="Helical" evidence="1">
    <location>
        <begin position="10"/>
        <end position="29"/>
    </location>
</feature>
<dbReference type="AlphaFoldDB" id="A0AAE3LLY0"/>